<gene>
    <name evidence="4" type="ORF">SAMN00768000_1639</name>
</gene>
<dbReference type="GO" id="GO:0008831">
    <property type="term" value="F:dTDP-4-dehydrorhamnose reductase activity"/>
    <property type="evidence" value="ECO:0007669"/>
    <property type="project" value="UniProtKB-EC"/>
</dbReference>
<keyword evidence="2" id="KW-0521">NADP</keyword>
<dbReference type="Proteomes" id="UP000192660">
    <property type="component" value="Unassembled WGS sequence"/>
</dbReference>
<dbReference type="InterPro" id="IPR036291">
    <property type="entry name" value="NAD(P)-bd_dom_sf"/>
</dbReference>
<evidence type="ECO:0000313" key="4">
    <source>
        <dbReference type="EMBL" id="SMC04410.1"/>
    </source>
</evidence>
<dbReference type="EC" id="1.1.1.133" evidence="2"/>
<keyword evidence="5" id="KW-1185">Reference proteome</keyword>
<dbReference type="GO" id="GO:0019305">
    <property type="term" value="P:dTDP-rhamnose biosynthetic process"/>
    <property type="evidence" value="ECO:0007669"/>
    <property type="project" value="UniProtKB-UniPathway"/>
</dbReference>
<comment type="function">
    <text evidence="2">Catalyzes the reduction of dTDP-6-deoxy-L-lyxo-4-hexulose to yield dTDP-L-rhamnose.</text>
</comment>
<evidence type="ECO:0000313" key="5">
    <source>
        <dbReference type="Proteomes" id="UP000192660"/>
    </source>
</evidence>
<dbReference type="PANTHER" id="PTHR10491">
    <property type="entry name" value="DTDP-4-DEHYDRORHAMNOSE REDUCTASE"/>
    <property type="match status" value="1"/>
</dbReference>
<evidence type="ECO:0000256" key="1">
    <source>
        <dbReference type="ARBA" id="ARBA00010944"/>
    </source>
</evidence>
<dbReference type="EMBL" id="FWWY01000001">
    <property type="protein sequence ID" value="SMC04410.1"/>
    <property type="molecule type" value="Genomic_DNA"/>
</dbReference>
<dbReference type="Gene3D" id="3.40.50.720">
    <property type="entry name" value="NAD(P)-binding Rossmann-like Domain"/>
    <property type="match status" value="1"/>
</dbReference>
<dbReference type="STRING" id="28034.BFX07_01195"/>
<dbReference type="Pfam" id="PF04321">
    <property type="entry name" value="RmlD_sub_bind"/>
    <property type="match status" value="1"/>
</dbReference>
<name>A0A1W1WED5_SULTA</name>
<dbReference type="OrthoDB" id="9803892at2"/>
<reference evidence="5" key="1">
    <citation type="submission" date="2017-04" db="EMBL/GenBank/DDBJ databases">
        <authorList>
            <person name="Varghese N."/>
            <person name="Submissions S."/>
        </authorList>
    </citation>
    <scope>NUCLEOTIDE SEQUENCE [LARGE SCALE GENOMIC DNA]</scope>
    <source>
        <strain evidence="5">DSM 9293</strain>
    </source>
</reference>
<dbReference type="RefSeq" id="WP_084661239.1">
    <property type="nucleotide sequence ID" value="NZ_FWWY01000001.1"/>
</dbReference>
<dbReference type="InterPro" id="IPR005913">
    <property type="entry name" value="dTDP_dehydrorham_reduct"/>
</dbReference>
<sequence>MKHVIIGASGQVGTYLYQKLDQVREDVIGTYYRHPHSGYVSLDMRDKEAVKSLLSAVKPDVVWIPAAMANVDFCEDNPELSYEQNVRAPEMVAELASKQGARLVFFSTDYVFDGVNGPYQEKDPVHPIQVYGQHKVEMEQYLLTHVPHSLIIRPAWIYSRDDNARNFVYRVLSELKMGRSVKAVTDQWNTPTPSDGLVNMAWKALQDGFEGILHIVGPERLTRYELTQRIAKAFGYSPDLVEPVSTESFQLPAKRPLNGGLITQYPSYRLVAGRDFEPLF</sequence>
<evidence type="ECO:0000259" key="3">
    <source>
        <dbReference type="Pfam" id="PF04321"/>
    </source>
</evidence>
<dbReference type="UniPathway" id="UPA00124"/>
<proteinExistence type="inferred from homology"/>
<organism evidence="4 5">
    <name type="scientific">Sulfobacillus thermosulfidooxidans (strain DSM 9293 / VKM B-1269 / AT-1)</name>
    <dbReference type="NCBI Taxonomy" id="929705"/>
    <lineage>
        <taxon>Bacteria</taxon>
        <taxon>Bacillati</taxon>
        <taxon>Bacillota</taxon>
        <taxon>Clostridia</taxon>
        <taxon>Eubacteriales</taxon>
        <taxon>Clostridiales Family XVII. Incertae Sedis</taxon>
        <taxon>Sulfobacillus</taxon>
    </lineage>
</organism>
<dbReference type="PANTHER" id="PTHR10491:SF4">
    <property type="entry name" value="METHIONINE ADENOSYLTRANSFERASE 2 SUBUNIT BETA"/>
    <property type="match status" value="1"/>
</dbReference>
<dbReference type="AlphaFoldDB" id="A0A1W1WED5"/>
<dbReference type="SUPFAM" id="SSF51735">
    <property type="entry name" value="NAD(P)-binding Rossmann-fold domains"/>
    <property type="match status" value="1"/>
</dbReference>
<dbReference type="CDD" id="cd05254">
    <property type="entry name" value="dTDP_HR_like_SDR_e"/>
    <property type="match status" value="1"/>
</dbReference>
<dbReference type="GO" id="GO:0005829">
    <property type="term" value="C:cytosol"/>
    <property type="evidence" value="ECO:0007669"/>
    <property type="project" value="TreeGrafter"/>
</dbReference>
<dbReference type="InterPro" id="IPR029903">
    <property type="entry name" value="RmlD-like-bd"/>
</dbReference>
<comment type="pathway">
    <text evidence="2">Carbohydrate biosynthesis; dTDP-L-rhamnose biosynthesis.</text>
</comment>
<evidence type="ECO:0000256" key="2">
    <source>
        <dbReference type="RuleBase" id="RU364082"/>
    </source>
</evidence>
<accession>A0A1W1WED5</accession>
<protein>
    <recommendedName>
        <fullName evidence="2">dTDP-4-dehydrorhamnose reductase</fullName>
        <ecNumber evidence="2">1.1.1.133</ecNumber>
    </recommendedName>
</protein>
<feature type="domain" description="RmlD-like substrate binding" evidence="3">
    <location>
        <begin position="1"/>
        <end position="263"/>
    </location>
</feature>
<keyword evidence="2" id="KW-0560">Oxidoreductase</keyword>
<comment type="similarity">
    <text evidence="1 2">Belongs to the dTDP-4-dehydrorhamnose reductase family.</text>
</comment>